<gene>
    <name evidence="2" type="ORF">AYO28_19245</name>
</gene>
<dbReference type="AlphaFoldDB" id="A0A177SMS5"/>
<dbReference type="PANTHER" id="PTHR35849">
    <property type="entry name" value="BLR2341 PROTEIN"/>
    <property type="match status" value="1"/>
</dbReference>
<sequence>MATVTLHPASDLAPARLSVHGDLTIYEAGETRQTLLALLAQDPGPWALDLGGLEEIDSAGLQLLLSLQKTLVQGAQVIDLPAQARALVDLLRLESLYPLGASGAGEELRDVR</sequence>
<reference evidence="2 3" key="1">
    <citation type="submission" date="2016-03" db="EMBL/GenBank/DDBJ databases">
        <title>Draft Genome Assembly of Pseudomonas putida strain CBF10-2.</title>
        <authorList>
            <person name="Iyer R.S."/>
            <person name="Damania A."/>
        </authorList>
    </citation>
    <scope>NUCLEOTIDE SEQUENCE [LARGE SCALE GENOMIC DNA]</scope>
    <source>
        <strain evidence="2 3">CBF10-2</strain>
    </source>
</reference>
<dbReference type="PANTHER" id="PTHR35849:SF2">
    <property type="entry name" value="BLR2341 PROTEIN"/>
    <property type="match status" value="1"/>
</dbReference>
<dbReference type="PROSITE" id="PS50801">
    <property type="entry name" value="STAS"/>
    <property type="match status" value="1"/>
</dbReference>
<dbReference type="CDD" id="cd07043">
    <property type="entry name" value="STAS_anti-anti-sigma_factors"/>
    <property type="match status" value="1"/>
</dbReference>
<dbReference type="Proteomes" id="UP000077752">
    <property type="component" value="Unassembled WGS sequence"/>
</dbReference>
<dbReference type="Pfam" id="PF13466">
    <property type="entry name" value="STAS_2"/>
    <property type="match status" value="1"/>
</dbReference>
<feature type="domain" description="STAS" evidence="1">
    <location>
        <begin position="17"/>
        <end position="112"/>
    </location>
</feature>
<evidence type="ECO:0000313" key="3">
    <source>
        <dbReference type="Proteomes" id="UP000077752"/>
    </source>
</evidence>
<comment type="caution">
    <text evidence="2">The sequence shown here is derived from an EMBL/GenBank/DDBJ whole genome shotgun (WGS) entry which is preliminary data.</text>
</comment>
<organism evidence="2 3">
    <name type="scientific">Pseudomonas putida</name>
    <name type="common">Arthrobacter siderocapsulatus</name>
    <dbReference type="NCBI Taxonomy" id="303"/>
    <lineage>
        <taxon>Bacteria</taxon>
        <taxon>Pseudomonadati</taxon>
        <taxon>Pseudomonadota</taxon>
        <taxon>Gammaproteobacteria</taxon>
        <taxon>Pseudomonadales</taxon>
        <taxon>Pseudomonadaceae</taxon>
        <taxon>Pseudomonas</taxon>
    </lineage>
</organism>
<evidence type="ECO:0000313" key="2">
    <source>
        <dbReference type="EMBL" id="OAI92094.1"/>
    </source>
</evidence>
<dbReference type="RefSeq" id="WP_064303127.1">
    <property type="nucleotide sequence ID" value="NZ_LUCV01000020.1"/>
</dbReference>
<dbReference type="SUPFAM" id="SSF52091">
    <property type="entry name" value="SpoIIaa-like"/>
    <property type="match status" value="1"/>
</dbReference>
<accession>A0A177SMS5</accession>
<dbReference type="Gene3D" id="3.30.750.24">
    <property type="entry name" value="STAS domain"/>
    <property type="match status" value="1"/>
</dbReference>
<proteinExistence type="predicted"/>
<dbReference type="EMBL" id="LUCV01000020">
    <property type="protein sequence ID" value="OAI92094.1"/>
    <property type="molecule type" value="Genomic_DNA"/>
</dbReference>
<protein>
    <recommendedName>
        <fullName evidence="1">STAS domain-containing protein</fullName>
    </recommendedName>
</protein>
<dbReference type="InterPro" id="IPR052746">
    <property type="entry name" value="MlaB_ABC_Transporter"/>
</dbReference>
<dbReference type="InterPro" id="IPR058548">
    <property type="entry name" value="MlaB-like_STAS"/>
</dbReference>
<dbReference type="InterPro" id="IPR036513">
    <property type="entry name" value="STAS_dom_sf"/>
</dbReference>
<name>A0A177SMS5_PSEPU</name>
<dbReference type="InterPro" id="IPR002645">
    <property type="entry name" value="STAS_dom"/>
</dbReference>
<evidence type="ECO:0000259" key="1">
    <source>
        <dbReference type="PROSITE" id="PS50801"/>
    </source>
</evidence>